<dbReference type="CDD" id="cd12151">
    <property type="entry name" value="F1-ATPase_gamma"/>
    <property type="match status" value="1"/>
</dbReference>
<evidence type="ECO:0000313" key="11">
    <source>
        <dbReference type="EMBL" id="NKE72765.1"/>
    </source>
</evidence>
<dbReference type="SUPFAM" id="SSF52943">
    <property type="entry name" value="ATP synthase (F1-ATPase), gamma subunit"/>
    <property type="match status" value="1"/>
</dbReference>
<protein>
    <recommendedName>
        <fullName evidence="10">ATP synthase gamma chain</fullName>
    </recommendedName>
    <alternativeName>
        <fullName evidence="10">ATP synthase F1 sector gamma subunit</fullName>
    </alternativeName>
    <alternativeName>
        <fullName evidence="10">F-ATPase gamma subunit</fullName>
    </alternativeName>
</protein>
<dbReference type="RefSeq" id="WP_168062706.1">
    <property type="nucleotide sequence ID" value="NZ_VTOW01000004.1"/>
</dbReference>
<evidence type="ECO:0000256" key="8">
    <source>
        <dbReference type="ARBA" id="ARBA00023196"/>
    </source>
</evidence>
<evidence type="ECO:0000256" key="5">
    <source>
        <dbReference type="ARBA" id="ARBA00022781"/>
    </source>
</evidence>
<keyword evidence="9 10" id="KW-0066">ATP synthesis</keyword>
<comment type="subunit">
    <text evidence="10">F-type ATPases have 2 components, CF(1) - the catalytic core - and CF(0) - the membrane proton channel. CF(1) has five subunits: alpha(3), beta(3), gamma(1), delta(1), epsilon(1). CF(0) has three main subunits: a, b and c.</text>
</comment>
<comment type="subcellular location">
    <subcellularLocation>
        <location evidence="10">Cell membrane</location>
        <topology evidence="10">Peripheral membrane protein</topology>
    </subcellularLocation>
    <subcellularLocation>
        <location evidence="2">Membrane</location>
        <topology evidence="2">Peripheral membrane protein</topology>
    </subcellularLocation>
</comment>
<comment type="caution">
    <text evidence="11">The sequence shown here is derived from an EMBL/GenBank/DDBJ whole genome shotgun (WGS) entry which is preliminary data.</text>
</comment>
<dbReference type="Gene3D" id="3.40.1380.10">
    <property type="match status" value="1"/>
</dbReference>
<name>A0A7X6DSY6_9BACT</name>
<dbReference type="PRINTS" id="PR00126">
    <property type="entry name" value="ATPASEGAMMA"/>
</dbReference>
<keyword evidence="8 10" id="KW-0139">CF(1)</keyword>
<evidence type="ECO:0000256" key="10">
    <source>
        <dbReference type="HAMAP-Rule" id="MF_00815"/>
    </source>
</evidence>
<dbReference type="NCBIfam" id="TIGR01146">
    <property type="entry name" value="ATPsyn_F1gamma"/>
    <property type="match status" value="1"/>
</dbReference>
<gene>
    <name evidence="10 11" type="primary">atpG</name>
    <name evidence="11" type="ORF">MNODULE_18600</name>
</gene>
<dbReference type="Gene3D" id="1.10.287.80">
    <property type="entry name" value="ATP synthase, gamma subunit, helix hairpin domain"/>
    <property type="match status" value="1"/>
</dbReference>
<evidence type="ECO:0000256" key="2">
    <source>
        <dbReference type="ARBA" id="ARBA00004170"/>
    </source>
</evidence>
<keyword evidence="6 10" id="KW-0406">Ion transport</keyword>
<dbReference type="EMBL" id="VTOW01000004">
    <property type="protein sequence ID" value="NKE72765.1"/>
    <property type="molecule type" value="Genomic_DNA"/>
</dbReference>
<keyword evidence="4 10" id="KW-0813">Transport</keyword>
<keyword evidence="12" id="KW-1185">Reference proteome</keyword>
<keyword evidence="10" id="KW-1003">Cell membrane</keyword>
<evidence type="ECO:0000256" key="6">
    <source>
        <dbReference type="ARBA" id="ARBA00023065"/>
    </source>
</evidence>
<dbReference type="GO" id="GO:0045259">
    <property type="term" value="C:proton-transporting ATP synthase complex"/>
    <property type="evidence" value="ECO:0007669"/>
    <property type="project" value="UniProtKB-KW"/>
</dbReference>
<dbReference type="PANTHER" id="PTHR11693:SF22">
    <property type="entry name" value="ATP SYNTHASE SUBUNIT GAMMA, MITOCHONDRIAL"/>
    <property type="match status" value="1"/>
</dbReference>
<sequence>MPVLTLRQLRERIRGAQKTKQITRTMQMVAASRLKKSEEKFRQAKPFAQKMEMILSHLQQFSEEFTHPFFESREVKSIGLVVVTSDRGLCGAYNGNVIARAEEFLAEHKAQSVKLMLIGKKGYDYFKKRDWPIHLNALDIAGKGDFQRISEITQQIIQAYLSGEVDAVYLIFTSYISALSVKPICVKFLNLQQEGEVKPIQTILEPSLPEILDQFLPQFVTSKMYISLMEAFTAENSARMIAMKTATDNAKEMIERLTLQRNKARQAAITKEILEIVTAGEALKA</sequence>
<evidence type="ECO:0000256" key="4">
    <source>
        <dbReference type="ARBA" id="ARBA00022448"/>
    </source>
</evidence>
<dbReference type="Proteomes" id="UP000534783">
    <property type="component" value="Unassembled WGS sequence"/>
</dbReference>
<proteinExistence type="inferred from homology"/>
<dbReference type="HAMAP" id="MF_00815">
    <property type="entry name" value="ATP_synth_gamma_bact"/>
    <property type="match status" value="1"/>
</dbReference>
<comment type="function">
    <text evidence="1 10">Produces ATP from ADP in the presence of a proton gradient across the membrane. The gamma chain is believed to be important in regulating ATPase activity and the flow of protons through the CF(0) complex.</text>
</comment>
<dbReference type="GO" id="GO:0046933">
    <property type="term" value="F:proton-transporting ATP synthase activity, rotational mechanism"/>
    <property type="evidence" value="ECO:0007669"/>
    <property type="project" value="UniProtKB-UniRule"/>
</dbReference>
<dbReference type="InterPro" id="IPR000131">
    <property type="entry name" value="ATP_synth_F1_gsu"/>
</dbReference>
<evidence type="ECO:0000256" key="7">
    <source>
        <dbReference type="ARBA" id="ARBA00023136"/>
    </source>
</evidence>
<comment type="similarity">
    <text evidence="3 10">Belongs to the ATPase gamma chain family.</text>
</comment>
<organism evidence="11 12">
    <name type="scientific">Candidatus Manganitrophus noduliformans</name>
    <dbReference type="NCBI Taxonomy" id="2606439"/>
    <lineage>
        <taxon>Bacteria</taxon>
        <taxon>Pseudomonadati</taxon>
        <taxon>Nitrospirota</taxon>
        <taxon>Nitrospiria</taxon>
        <taxon>Candidatus Troglogloeales</taxon>
        <taxon>Candidatus Manganitrophaceae</taxon>
        <taxon>Candidatus Manganitrophus</taxon>
    </lineage>
</organism>
<reference evidence="11 12" key="1">
    <citation type="journal article" date="2020" name="Nature">
        <title>Bacterial chemolithoautotrophy via manganese oxidation.</title>
        <authorList>
            <person name="Yu H."/>
            <person name="Leadbetter J.R."/>
        </authorList>
    </citation>
    <scope>NUCLEOTIDE SEQUENCE [LARGE SCALE GENOMIC DNA]</scope>
    <source>
        <strain evidence="11 12">Mn-1</strain>
    </source>
</reference>
<dbReference type="GO" id="GO:0042777">
    <property type="term" value="P:proton motive force-driven plasma membrane ATP synthesis"/>
    <property type="evidence" value="ECO:0007669"/>
    <property type="project" value="UniProtKB-UniRule"/>
</dbReference>
<evidence type="ECO:0000256" key="3">
    <source>
        <dbReference type="ARBA" id="ARBA00007681"/>
    </source>
</evidence>
<keyword evidence="7 10" id="KW-0472">Membrane</keyword>
<evidence type="ECO:0000256" key="1">
    <source>
        <dbReference type="ARBA" id="ARBA00003456"/>
    </source>
</evidence>
<evidence type="ECO:0000313" key="12">
    <source>
        <dbReference type="Proteomes" id="UP000534783"/>
    </source>
</evidence>
<dbReference type="PANTHER" id="PTHR11693">
    <property type="entry name" value="ATP SYNTHASE GAMMA CHAIN"/>
    <property type="match status" value="1"/>
</dbReference>
<keyword evidence="5 10" id="KW-0375">Hydrogen ion transport</keyword>
<accession>A0A7X6DSY6</accession>
<dbReference type="Pfam" id="PF00231">
    <property type="entry name" value="ATP-synt"/>
    <property type="match status" value="1"/>
</dbReference>
<evidence type="ECO:0000256" key="9">
    <source>
        <dbReference type="ARBA" id="ARBA00023310"/>
    </source>
</evidence>
<dbReference type="GO" id="GO:0005524">
    <property type="term" value="F:ATP binding"/>
    <property type="evidence" value="ECO:0007669"/>
    <property type="project" value="UniProtKB-UniRule"/>
</dbReference>
<dbReference type="InterPro" id="IPR035968">
    <property type="entry name" value="ATP_synth_F1_ATPase_gsu"/>
</dbReference>
<dbReference type="GO" id="GO:0005886">
    <property type="term" value="C:plasma membrane"/>
    <property type="evidence" value="ECO:0007669"/>
    <property type="project" value="UniProtKB-SubCell"/>
</dbReference>
<dbReference type="AlphaFoldDB" id="A0A7X6DSY6"/>